<dbReference type="GO" id="GO:0033499">
    <property type="term" value="P:galactose catabolic process via UDP-galactose, Leloir pathway"/>
    <property type="evidence" value="ECO:0007669"/>
    <property type="project" value="TreeGrafter"/>
</dbReference>
<dbReference type="OrthoDB" id="9795355at2"/>
<dbReference type="GO" id="GO:0005737">
    <property type="term" value="C:cytoplasm"/>
    <property type="evidence" value="ECO:0007669"/>
    <property type="project" value="TreeGrafter"/>
</dbReference>
<dbReference type="CDD" id="cd01081">
    <property type="entry name" value="Aldose_epim"/>
    <property type="match status" value="1"/>
</dbReference>
<accession>A0A5C4SYI6</accession>
<comment type="caution">
    <text evidence="1">The sequence shown here is derived from an EMBL/GenBank/DDBJ whole genome shotgun (WGS) entry which is preliminary data.</text>
</comment>
<dbReference type="SUPFAM" id="SSF74650">
    <property type="entry name" value="Galactose mutarotase-like"/>
    <property type="match status" value="1"/>
</dbReference>
<gene>
    <name evidence="1" type="ORF">FE784_37825</name>
</gene>
<dbReference type="GO" id="GO:0030246">
    <property type="term" value="F:carbohydrate binding"/>
    <property type="evidence" value="ECO:0007669"/>
    <property type="project" value="InterPro"/>
</dbReference>
<organism evidence="1 2">
    <name type="scientific">Paenibacillus hemerocallicola</name>
    <dbReference type="NCBI Taxonomy" id="1172614"/>
    <lineage>
        <taxon>Bacteria</taxon>
        <taxon>Bacillati</taxon>
        <taxon>Bacillota</taxon>
        <taxon>Bacilli</taxon>
        <taxon>Bacillales</taxon>
        <taxon>Paenibacillaceae</taxon>
        <taxon>Paenibacillus</taxon>
    </lineage>
</organism>
<reference evidence="1 2" key="1">
    <citation type="submission" date="2019-05" db="EMBL/GenBank/DDBJ databases">
        <title>We sequenced the genome of Paenibacillus hemerocallicola KCTC 33185 for further insight into its adaptation and study the phylogeny of Paenibacillus.</title>
        <authorList>
            <person name="Narsing Rao M.P."/>
        </authorList>
    </citation>
    <scope>NUCLEOTIDE SEQUENCE [LARGE SCALE GENOMIC DNA]</scope>
    <source>
        <strain evidence="1 2">KCTC 33185</strain>
    </source>
</reference>
<dbReference type="InterPro" id="IPR014718">
    <property type="entry name" value="GH-type_carb-bd"/>
</dbReference>
<sequence>MATIQRQQWDGSTVYTLENSNFSLSLIPEIGSNAYRLWDKIAGRDVLRVPDSVEALRLKPVHFGIPILLPPSRIRNGTFPFNSKTYQFEKNTPDGHHIHGFVRHRPWRVTDTATDGDAASITTEFRSADFPELAAEYPHDLTIRLHTEIREASLVQTFAIRNGSDEPAPFGFGLHTWFMLDGEPEAWTLKFPVADIWELNEKLLATGNRLPLGRYEPLNEGLNLQGQDMDMAFRIGDRPAEAVLSKPGYAIRYRGNEPFTQWVVYTKGLARDTICIEPLTWTPDAPNLDAPSDLTGMRAIGPGDELELKLALDIERS</sequence>
<dbReference type="GO" id="GO:0006006">
    <property type="term" value="P:glucose metabolic process"/>
    <property type="evidence" value="ECO:0007669"/>
    <property type="project" value="TreeGrafter"/>
</dbReference>
<protein>
    <submittedName>
        <fullName evidence="1">Aldose 1-epimerase</fullName>
    </submittedName>
</protein>
<dbReference type="EMBL" id="VDCQ01000097">
    <property type="protein sequence ID" value="TNJ58764.1"/>
    <property type="molecule type" value="Genomic_DNA"/>
</dbReference>
<keyword evidence="2" id="KW-1185">Reference proteome</keyword>
<dbReference type="InterPro" id="IPR011013">
    <property type="entry name" value="Gal_mutarotase_sf_dom"/>
</dbReference>
<dbReference type="RefSeq" id="WP_139607469.1">
    <property type="nucleotide sequence ID" value="NZ_VDCQ01000097.1"/>
</dbReference>
<dbReference type="Pfam" id="PF01263">
    <property type="entry name" value="Aldose_epim"/>
    <property type="match status" value="1"/>
</dbReference>
<dbReference type="GO" id="GO:0004034">
    <property type="term" value="F:aldose 1-epimerase activity"/>
    <property type="evidence" value="ECO:0007669"/>
    <property type="project" value="TreeGrafter"/>
</dbReference>
<dbReference type="AlphaFoldDB" id="A0A5C4SYI6"/>
<dbReference type="Gene3D" id="2.70.98.10">
    <property type="match status" value="1"/>
</dbReference>
<proteinExistence type="predicted"/>
<evidence type="ECO:0000313" key="1">
    <source>
        <dbReference type="EMBL" id="TNJ58764.1"/>
    </source>
</evidence>
<evidence type="ECO:0000313" key="2">
    <source>
        <dbReference type="Proteomes" id="UP000307943"/>
    </source>
</evidence>
<dbReference type="Proteomes" id="UP000307943">
    <property type="component" value="Unassembled WGS sequence"/>
</dbReference>
<name>A0A5C4SYI6_9BACL</name>
<dbReference type="PANTHER" id="PTHR10091:SF0">
    <property type="entry name" value="GALACTOSE MUTAROTASE"/>
    <property type="match status" value="1"/>
</dbReference>
<dbReference type="InterPro" id="IPR008183">
    <property type="entry name" value="Aldose_1/G6P_1-epimerase"/>
</dbReference>
<dbReference type="PANTHER" id="PTHR10091">
    <property type="entry name" value="ALDOSE-1-EPIMERASE"/>
    <property type="match status" value="1"/>
</dbReference>